<dbReference type="InterPro" id="IPR014710">
    <property type="entry name" value="RmlC-like_jellyroll"/>
</dbReference>
<sequence>MDIYHVGEALVQRQLVAKKRQVKGTWLNLAPANSLLTPTLDAKLENEDGRRHRHQSPRPTLLYLFSGTARVTTQQVQLPLLSGNLVFLAANTPYQVDALKAGDVLVTLHLPADQSLLQLLPATSAGESVPVIQRIIADYHQWHCARFNGNKIADSAYITERMICEVMAPTQFGAARMPHFFQLLLIELLRQADYAGAPQSLPARHVTTTELLTYLDENYDVSSLTMMAQTFDYNPNYLSNRLKAATGKSFIQLVDDRRMHVAVSLLENPRISVEEIVNYIGYSSKSFFYKKFKQRYGQSPSELRQLLITEQKGKLIS</sequence>
<dbReference type="InterPro" id="IPR018060">
    <property type="entry name" value="HTH_AraC"/>
</dbReference>
<evidence type="ECO:0000313" key="5">
    <source>
        <dbReference type="EMBL" id="MFC0424821.1"/>
    </source>
</evidence>
<keyword evidence="2" id="KW-0238">DNA-binding</keyword>
<dbReference type="InterPro" id="IPR009057">
    <property type="entry name" value="Homeodomain-like_sf"/>
</dbReference>
<gene>
    <name evidence="5" type="ORF">ACFFGS_11860</name>
</gene>
<protein>
    <submittedName>
        <fullName evidence="5">AraC family transcriptional regulator</fullName>
    </submittedName>
</protein>
<dbReference type="PROSITE" id="PS01124">
    <property type="entry name" value="HTH_ARAC_FAMILY_2"/>
    <property type="match status" value="1"/>
</dbReference>
<dbReference type="EMBL" id="JBHLUK010000075">
    <property type="protein sequence ID" value="MFC0424821.1"/>
    <property type="molecule type" value="Genomic_DNA"/>
</dbReference>
<dbReference type="Proteomes" id="UP001589855">
    <property type="component" value="Unassembled WGS sequence"/>
</dbReference>
<dbReference type="Pfam" id="PF12833">
    <property type="entry name" value="HTH_18"/>
    <property type="match status" value="1"/>
</dbReference>
<dbReference type="PANTHER" id="PTHR43280:SF2">
    <property type="entry name" value="HTH-TYPE TRANSCRIPTIONAL REGULATOR EXSA"/>
    <property type="match status" value="1"/>
</dbReference>
<dbReference type="InterPro" id="IPR020449">
    <property type="entry name" value="Tscrpt_reg_AraC-type_HTH"/>
</dbReference>
<feature type="domain" description="HTH araC/xylS-type" evidence="4">
    <location>
        <begin position="209"/>
        <end position="306"/>
    </location>
</feature>
<dbReference type="Gene3D" id="1.10.10.60">
    <property type="entry name" value="Homeodomain-like"/>
    <property type="match status" value="2"/>
</dbReference>
<accession>A0ABV6K5U8</accession>
<evidence type="ECO:0000313" key="6">
    <source>
        <dbReference type="Proteomes" id="UP001589855"/>
    </source>
</evidence>
<comment type="caution">
    <text evidence="5">The sequence shown here is derived from an EMBL/GenBank/DDBJ whole genome shotgun (WGS) entry which is preliminary data.</text>
</comment>
<keyword evidence="6" id="KW-1185">Reference proteome</keyword>
<name>A0ABV6K5U8_9LACO</name>
<proteinExistence type="predicted"/>
<dbReference type="SUPFAM" id="SSF46689">
    <property type="entry name" value="Homeodomain-like"/>
    <property type="match status" value="1"/>
</dbReference>
<dbReference type="Gene3D" id="2.60.120.10">
    <property type="entry name" value="Jelly Rolls"/>
    <property type="match status" value="1"/>
</dbReference>
<dbReference type="PRINTS" id="PR00032">
    <property type="entry name" value="HTHARAC"/>
</dbReference>
<keyword evidence="3" id="KW-0804">Transcription</keyword>
<evidence type="ECO:0000256" key="1">
    <source>
        <dbReference type="ARBA" id="ARBA00023015"/>
    </source>
</evidence>
<evidence type="ECO:0000259" key="4">
    <source>
        <dbReference type="PROSITE" id="PS01124"/>
    </source>
</evidence>
<keyword evidence="1" id="KW-0805">Transcription regulation</keyword>
<dbReference type="RefSeq" id="WP_137644263.1">
    <property type="nucleotide sequence ID" value="NZ_BAABRM010000006.1"/>
</dbReference>
<reference evidence="5 6" key="1">
    <citation type="submission" date="2024-09" db="EMBL/GenBank/DDBJ databases">
        <authorList>
            <person name="Sun Q."/>
            <person name="Mori K."/>
        </authorList>
    </citation>
    <scope>NUCLEOTIDE SEQUENCE [LARGE SCALE GENOMIC DNA]</scope>
    <source>
        <strain evidence="5 6">TBRC 4575</strain>
    </source>
</reference>
<dbReference type="SMART" id="SM00342">
    <property type="entry name" value="HTH_ARAC"/>
    <property type="match status" value="1"/>
</dbReference>
<evidence type="ECO:0000256" key="3">
    <source>
        <dbReference type="ARBA" id="ARBA00023163"/>
    </source>
</evidence>
<dbReference type="PANTHER" id="PTHR43280">
    <property type="entry name" value="ARAC-FAMILY TRANSCRIPTIONAL REGULATOR"/>
    <property type="match status" value="1"/>
</dbReference>
<evidence type="ECO:0000256" key="2">
    <source>
        <dbReference type="ARBA" id="ARBA00023125"/>
    </source>
</evidence>
<organism evidence="5 6">
    <name type="scientific">Lactiplantibacillus plajomi</name>
    <dbReference type="NCBI Taxonomy" id="1457217"/>
    <lineage>
        <taxon>Bacteria</taxon>
        <taxon>Bacillati</taxon>
        <taxon>Bacillota</taxon>
        <taxon>Bacilli</taxon>
        <taxon>Lactobacillales</taxon>
        <taxon>Lactobacillaceae</taxon>
        <taxon>Lactiplantibacillus</taxon>
    </lineage>
</organism>